<feature type="compositionally biased region" description="Basic and acidic residues" evidence="1">
    <location>
        <begin position="34"/>
        <end position="44"/>
    </location>
</feature>
<evidence type="ECO:0000313" key="3">
    <source>
        <dbReference type="Proteomes" id="UP000324222"/>
    </source>
</evidence>
<feature type="region of interest" description="Disordered" evidence="1">
    <location>
        <begin position="29"/>
        <end position="48"/>
    </location>
</feature>
<organism evidence="2 3">
    <name type="scientific">Portunus trituberculatus</name>
    <name type="common">Swimming crab</name>
    <name type="synonym">Neptunus trituberculatus</name>
    <dbReference type="NCBI Taxonomy" id="210409"/>
    <lineage>
        <taxon>Eukaryota</taxon>
        <taxon>Metazoa</taxon>
        <taxon>Ecdysozoa</taxon>
        <taxon>Arthropoda</taxon>
        <taxon>Crustacea</taxon>
        <taxon>Multicrustacea</taxon>
        <taxon>Malacostraca</taxon>
        <taxon>Eumalacostraca</taxon>
        <taxon>Eucarida</taxon>
        <taxon>Decapoda</taxon>
        <taxon>Pleocyemata</taxon>
        <taxon>Brachyura</taxon>
        <taxon>Eubrachyura</taxon>
        <taxon>Portunoidea</taxon>
        <taxon>Portunidae</taxon>
        <taxon>Portuninae</taxon>
        <taxon>Portunus</taxon>
    </lineage>
</organism>
<proteinExistence type="predicted"/>
<dbReference type="EMBL" id="VSRR010048858">
    <property type="protein sequence ID" value="MPC78602.1"/>
    <property type="molecule type" value="Genomic_DNA"/>
</dbReference>
<gene>
    <name evidence="2" type="ORF">E2C01_073094</name>
</gene>
<reference evidence="2 3" key="1">
    <citation type="submission" date="2019-05" db="EMBL/GenBank/DDBJ databases">
        <title>Another draft genome of Portunus trituberculatus and its Hox gene families provides insights of decapod evolution.</title>
        <authorList>
            <person name="Jeong J.-H."/>
            <person name="Song I."/>
            <person name="Kim S."/>
            <person name="Choi T."/>
            <person name="Kim D."/>
            <person name="Ryu S."/>
            <person name="Kim W."/>
        </authorList>
    </citation>
    <scope>NUCLEOTIDE SEQUENCE [LARGE SCALE GENOMIC DNA]</scope>
    <source>
        <tissue evidence="2">Muscle</tissue>
    </source>
</reference>
<dbReference type="Proteomes" id="UP000324222">
    <property type="component" value="Unassembled WGS sequence"/>
</dbReference>
<comment type="caution">
    <text evidence="2">The sequence shown here is derived from an EMBL/GenBank/DDBJ whole genome shotgun (WGS) entry which is preliminary data.</text>
</comment>
<dbReference type="AlphaFoldDB" id="A0A5B7I4B3"/>
<evidence type="ECO:0000256" key="1">
    <source>
        <dbReference type="SAM" id="MobiDB-lite"/>
    </source>
</evidence>
<sequence>MIRQALSQDRTVFTRRTWASTTTYTIKTPNAQHFKTDTPHEDYKTPPPWEPLAIKITIHSLPESKARLSKNMLADKARKALQLAPALGIDVCCTDGSVDPQTTT</sequence>
<name>A0A5B7I4B3_PORTR</name>
<accession>A0A5B7I4B3</accession>
<keyword evidence="3" id="KW-1185">Reference proteome</keyword>
<evidence type="ECO:0000313" key="2">
    <source>
        <dbReference type="EMBL" id="MPC78602.1"/>
    </source>
</evidence>
<protein>
    <submittedName>
        <fullName evidence="2">Uncharacterized protein</fullName>
    </submittedName>
</protein>